<keyword evidence="5" id="KW-0671">Queuosine biosynthesis</keyword>
<dbReference type="AlphaFoldDB" id="A0A1M6MUW2"/>
<evidence type="ECO:0000256" key="2">
    <source>
        <dbReference type="ARBA" id="ARBA00022490"/>
    </source>
</evidence>
<dbReference type="GO" id="GO:0052693">
    <property type="term" value="F:epoxyqueuosine reductase activity"/>
    <property type="evidence" value="ECO:0007669"/>
    <property type="project" value="TreeGrafter"/>
</dbReference>
<dbReference type="EMBL" id="FRAJ01000005">
    <property type="protein sequence ID" value="SHJ87298.1"/>
    <property type="molecule type" value="Genomic_DNA"/>
</dbReference>
<evidence type="ECO:0000313" key="11">
    <source>
        <dbReference type="Proteomes" id="UP000184082"/>
    </source>
</evidence>
<name>A0A1M6MUW2_9FIRM</name>
<dbReference type="GO" id="GO:0008616">
    <property type="term" value="P:tRNA queuosine(34) biosynthetic process"/>
    <property type="evidence" value="ECO:0007669"/>
    <property type="project" value="UniProtKB-KW"/>
</dbReference>
<evidence type="ECO:0000256" key="7">
    <source>
        <dbReference type="ARBA" id="ARBA00023004"/>
    </source>
</evidence>
<evidence type="ECO:0000256" key="5">
    <source>
        <dbReference type="ARBA" id="ARBA00022785"/>
    </source>
</evidence>
<keyword evidence="11" id="KW-1185">Reference proteome</keyword>
<dbReference type="PANTHER" id="PTHR30002">
    <property type="entry name" value="EPOXYQUEUOSINE REDUCTASE"/>
    <property type="match status" value="1"/>
</dbReference>
<dbReference type="PANTHER" id="PTHR30002:SF4">
    <property type="entry name" value="EPOXYQUEUOSINE REDUCTASE"/>
    <property type="match status" value="1"/>
</dbReference>
<keyword evidence="2" id="KW-0963">Cytoplasm</keyword>
<reference evidence="10 11" key="1">
    <citation type="submission" date="2016-11" db="EMBL/GenBank/DDBJ databases">
        <authorList>
            <person name="Jaros S."/>
            <person name="Januszkiewicz K."/>
            <person name="Wedrychowicz H."/>
        </authorList>
    </citation>
    <scope>NUCLEOTIDE SEQUENCE [LARGE SCALE GENOMIC DNA]</scope>
    <source>
        <strain evidence="10 11">DSM 14501</strain>
    </source>
</reference>
<dbReference type="SUPFAM" id="SSF48371">
    <property type="entry name" value="ARM repeat"/>
    <property type="match status" value="1"/>
</dbReference>
<evidence type="ECO:0000256" key="6">
    <source>
        <dbReference type="ARBA" id="ARBA00023002"/>
    </source>
</evidence>
<dbReference type="Gene3D" id="1.25.10.10">
    <property type="entry name" value="Leucine-rich Repeat Variant"/>
    <property type="match status" value="1"/>
</dbReference>
<dbReference type="InterPro" id="IPR016024">
    <property type="entry name" value="ARM-type_fold"/>
</dbReference>
<dbReference type="Pfam" id="PF08331">
    <property type="entry name" value="QueG_DUF1730"/>
    <property type="match status" value="1"/>
</dbReference>
<feature type="domain" description="4Fe-4S ferredoxin-type" evidence="9">
    <location>
        <begin position="176"/>
        <end position="205"/>
    </location>
</feature>
<dbReference type="SUPFAM" id="SSF46548">
    <property type="entry name" value="alpha-helical ferredoxin"/>
    <property type="match status" value="1"/>
</dbReference>
<evidence type="ECO:0000256" key="4">
    <source>
        <dbReference type="ARBA" id="ARBA00022723"/>
    </source>
</evidence>
<keyword evidence="6" id="KW-0560">Oxidoreductase</keyword>
<dbReference type="GO" id="GO:0046872">
    <property type="term" value="F:metal ion binding"/>
    <property type="evidence" value="ECO:0007669"/>
    <property type="project" value="UniProtKB-KW"/>
</dbReference>
<accession>A0A1M6MUW2</accession>
<keyword evidence="7" id="KW-0408">Iron</keyword>
<gene>
    <name evidence="10" type="ORF">SAMN02745883_00655</name>
</gene>
<dbReference type="Pfam" id="PF13646">
    <property type="entry name" value="HEAT_2"/>
    <property type="match status" value="1"/>
</dbReference>
<dbReference type="NCBIfam" id="TIGR00276">
    <property type="entry name" value="tRNA epoxyqueuosine(34) reductase QueG"/>
    <property type="match status" value="1"/>
</dbReference>
<evidence type="ECO:0000259" key="9">
    <source>
        <dbReference type="PROSITE" id="PS51379"/>
    </source>
</evidence>
<dbReference type="InterPro" id="IPR017896">
    <property type="entry name" value="4Fe4S_Fe-S-bd"/>
</dbReference>
<evidence type="ECO:0000256" key="1">
    <source>
        <dbReference type="ARBA" id="ARBA00022485"/>
    </source>
</evidence>
<dbReference type="Gene3D" id="3.30.70.20">
    <property type="match status" value="1"/>
</dbReference>
<keyword evidence="1" id="KW-0004">4Fe-4S</keyword>
<keyword evidence="8" id="KW-0411">Iron-sulfur</keyword>
<sequence>MDIKKEIIRYSQKIGIDLIGFIKAEPLEELRGLLNDRKSKNYLSGFEEEDIEKRINPALTMKEANTIIVIAMSYYINDKEINYPKKYKYCGYISRSAWGMDYHIILKDKMEQLISFIKNKVDKLKYKYFVDTGPLVDRYLAYKANIGWYGKNNCIINKDYGSWIFIGYILCNLDIESDKFCKNSCLNCNKCINSCPTGALKDNYNYNAKKCISYLTQTKEELDYELREKMGNNIYGCDTCQSVCPHNQKIISKKNNFFYPNEFTYYPNLLEILEMSNKEFKEKYKMTAAGWRGKNIIKRNALIAIGNIGDREVIDVIKKYLNEKSIMIRKYTAWAILKLDRKRGKNILIKHLKVEENSEVIEEINNLFKYFNI</sequence>
<evidence type="ECO:0000313" key="10">
    <source>
        <dbReference type="EMBL" id="SHJ87298.1"/>
    </source>
</evidence>
<dbReference type="GO" id="GO:0051539">
    <property type="term" value="F:4 iron, 4 sulfur cluster binding"/>
    <property type="evidence" value="ECO:0007669"/>
    <property type="project" value="UniProtKB-KW"/>
</dbReference>
<dbReference type="PROSITE" id="PS51379">
    <property type="entry name" value="4FE4S_FER_2"/>
    <property type="match status" value="1"/>
</dbReference>
<organism evidence="10 11">
    <name type="scientific">Caminicella sporogenes DSM 14501</name>
    <dbReference type="NCBI Taxonomy" id="1121266"/>
    <lineage>
        <taxon>Bacteria</taxon>
        <taxon>Bacillati</taxon>
        <taxon>Bacillota</taxon>
        <taxon>Clostridia</taxon>
        <taxon>Peptostreptococcales</taxon>
        <taxon>Caminicellaceae</taxon>
        <taxon>Caminicella</taxon>
    </lineage>
</organism>
<dbReference type="Pfam" id="PF13484">
    <property type="entry name" value="Fer4_16"/>
    <property type="match status" value="1"/>
</dbReference>
<dbReference type="PROSITE" id="PS00198">
    <property type="entry name" value="4FE4S_FER_1"/>
    <property type="match status" value="1"/>
</dbReference>
<dbReference type="InterPro" id="IPR011989">
    <property type="entry name" value="ARM-like"/>
</dbReference>
<dbReference type="InterPro" id="IPR013542">
    <property type="entry name" value="QueG_DUF1730"/>
</dbReference>
<keyword evidence="3" id="KW-0819">tRNA processing</keyword>
<dbReference type="STRING" id="1121266.SAMN02745883_00655"/>
<evidence type="ECO:0000256" key="3">
    <source>
        <dbReference type="ARBA" id="ARBA00022694"/>
    </source>
</evidence>
<proteinExistence type="predicted"/>
<evidence type="ECO:0000256" key="8">
    <source>
        <dbReference type="ARBA" id="ARBA00023014"/>
    </source>
</evidence>
<dbReference type="RefSeq" id="WP_072965952.1">
    <property type="nucleotide sequence ID" value="NZ_FRAJ01000005.1"/>
</dbReference>
<protein>
    <submittedName>
        <fullName evidence="10">Epoxyqueuosine reductase</fullName>
    </submittedName>
</protein>
<dbReference type="Proteomes" id="UP000184082">
    <property type="component" value="Unassembled WGS sequence"/>
</dbReference>
<keyword evidence="4" id="KW-0479">Metal-binding</keyword>
<dbReference type="InterPro" id="IPR017900">
    <property type="entry name" value="4Fe4S_Fe_S_CS"/>
</dbReference>
<dbReference type="InterPro" id="IPR004453">
    <property type="entry name" value="QueG"/>
</dbReference>